<dbReference type="PANTHER" id="PTHR30487">
    <property type="entry name" value="TYPE 4 PREPILIN-LIKE PROTEINS LEADER PEPTIDE-PROCESSING ENZYME"/>
    <property type="match status" value="1"/>
</dbReference>
<protein>
    <recommendedName>
        <fullName evidence="3">Prepilin type IV endopeptidase peptidase domain-containing protein</fullName>
    </recommendedName>
</protein>
<feature type="transmembrane region" description="Helical" evidence="2">
    <location>
        <begin position="147"/>
        <end position="169"/>
    </location>
</feature>
<organism evidence="4 5">
    <name type="scientific">Aquibacillus halophilus</name>
    <dbReference type="NCBI Taxonomy" id="930132"/>
    <lineage>
        <taxon>Bacteria</taxon>
        <taxon>Bacillati</taxon>
        <taxon>Bacillota</taxon>
        <taxon>Bacilli</taxon>
        <taxon>Bacillales</taxon>
        <taxon>Bacillaceae</taxon>
        <taxon>Aquibacillus</taxon>
    </lineage>
</organism>
<feature type="domain" description="Prepilin type IV endopeptidase peptidase" evidence="3">
    <location>
        <begin position="5"/>
        <end position="108"/>
    </location>
</feature>
<dbReference type="EMBL" id="WJNG01000015">
    <property type="protein sequence ID" value="MRH44323.1"/>
    <property type="molecule type" value="Genomic_DNA"/>
</dbReference>
<dbReference type="GO" id="GO:0004190">
    <property type="term" value="F:aspartic-type endopeptidase activity"/>
    <property type="evidence" value="ECO:0007669"/>
    <property type="project" value="InterPro"/>
</dbReference>
<accession>A0A6A8DF85</accession>
<dbReference type="InterPro" id="IPR000045">
    <property type="entry name" value="Prepilin_IV_endopep_pep"/>
</dbReference>
<evidence type="ECO:0000259" key="3">
    <source>
        <dbReference type="Pfam" id="PF01478"/>
    </source>
</evidence>
<dbReference type="GO" id="GO:0005886">
    <property type="term" value="C:plasma membrane"/>
    <property type="evidence" value="ECO:0007669"/>
    <property type="project" value="TreeGrafter"/>
</dbReference>
<dbReference type="RefSeq" id="WP_153737927.1">
    <property type="nucleotide sequence ID" value="NZ_WJNG01000015.1"/>
</dbReference>
<sequence>MILDILLFSMLVICVVTDLRTRKIFNKIIFPSLILALLFNAFLLGWPGLISSLLGFLTGLAILLIPYLLGGMGAGDVKLLAVVGAIKGTSFVLVTTVYMAVAGGIIAIGFLLFRKGVFKRLKSIFYSLCGIRYGLKIPVASDGLHTTIPYGVAIAGGAVMAFVLNGVILL</sequence>
<keyword evidence="2" id="KW-1133">Transmembrane helix</keyword>
<dbReference type="OrthoDB" id="5508079at2"/>
<proteinExistence type="inferred from homology"/>
<dbReference type="Proteomes" id="UP000799092">
    <property type="component" value="Unassembled WGS sequence"/>
</dbReference>
<dbReference type="InterPro" id="IPR050882">
    <property type="entry name" value="Prepilin_peptidase/N-MTase"/>
</dbReference>
<dbReference type="Gene3D" id="1.20.120.1220">
    <property type="match status" value="1"/>
</dbReference>
<evidence type="ECO:0000313" key="4">
    <source>
        <dbReference type="EMBL" id="MRH44323.1"/>
    </source>
</evidence>
<comment type="caution">
    <text evidence="4">The sequence shown here is derived from an EMBL/GenBank/DDBJ whole genome shotgun (WGS) entry which is preliminary data.</text>
</comment>
<dbReference type="Pfam" id="PF01478">
    <property type="entry name" value="Peptidase_A24"/>
    <property type="match status" value="1"/>
</dbReference>
<feature type="transmembrane region" description="Helical" evidence="2">
    <location>
        <begin position="90"/>
        <end position="112"/>
    </location>
</feature>
<evidence type="ECO:0000256" key="1">
    <source>
        <dbReference type="ARBA" id="ARBA00005801"/>
    </source>
</evidence>
<keyword evidence="2" id="KW-0812">Transmembrane</keyword>
<comment type="similarity">
    <text evidence="1">Belongs to the peptidase A24 family.</text>
</comment>
<gene>
    <name evidence="4" type="ORF">GH741_16895</name>
</gene>
<feature type="transmembrane region" description="Helical" evidence="2">
    <location>
        <begin position="28"/>
        <end position="46"/>
    </location>
</feature>
<name>A0A6A8DF85_9BACI</name>
<keyword evidence="2" id="KW-0472">Membrane</keyword>
<keyword evidence="5" id="KW-1185">Reference proteome</keyword>
<evidence type="ECO:0000256" key="2">
    <source>
        <dbReference type="SAM" id="Phobius"/>
    </source>
</evidence>
<dbReference type="PANTHER" id="PTHR30487:SF0">
    <property type="entry name" value="PREPILIN LEADER PEPTIDASE_N-METHYLTRANSFERASE-RELATED"/>
    <property type="match status" value="1"/>
</dbReference>
<dbReference type="GO" id="GO:0006465">
    <property type="term" value="P:signal peptide processing"/>
    <property type="evidence" value="ECO:0007669"/>
    <property type="project" value="TreeGrafter"/>
</dbReference>
<dbReference type="AlphaFoldDB" id="A0A6A8DF85"/>
<reference evidence="4" key="1">
    <citation type="submission" date="2019-11" db="EMBL/GenBank/DDBJ databases">
        <authorList>
            <person name="Li J."/>
        </authorList>
    </citation>
    <scope>NUCLEOTIDE SEQUENCE</scope>
    <source>
        <strain evidence="4">B6B</strain>
    </source>
</reference>
<evidence type="ECO:0000313" key="5">
    <source>
        <dbReference type="Proteomes" id="UP000799092"/>
    </source>
</evidence>